<feature type="signal peptide" evidence="1">
    <location>
        <begin position="1"/>
        <end position="24"/>
    </location>
</feature>
<keyword evidence="1" id="KW-0732">Signal</keyword>
<keyword evidence="3" id="KW-1185">Reference proteome</keyword>
<dbReference type="Proteomes" id="UP000728032">
    <property type="component" value="Unassembled WGS sequence"/>
</dbReference>
<evidence type="ECO:0000313" key="2">
    <source>
        <dbReference type="EMBL" id="CAD7658698.1"/>
    </source>
</evidence>
<sequence>MDSNMRRVSVVCILVLFLLVDVMGSPLSLDPCPDNGMRKPPRFGKRDPNVDPCVRGPVRRNIREDKSMVRPMRYTLMDAIIERLKSQLSADYNET</sequence>
<evidence type="ECO:0000256" key="1">
    <source>
        <dbReference type="SAM" id="SignalP"/>
    </source>
</evidence>
<feature type="chain" id="PRO_5036211945" evidence="1">
    <location>
        <begin position="25"/>
        <end position="95"/>
    </location>
</feature>
<dbReference type="AlphaFoldDB" id="A0A7R9QUV7"/>
<organism evidence="2">
    <name type="scientific">Oppiella nova</name>
    <dbReference type="NCBI Taxonomy" id="334625"/>
    <lineage>
        <taxon>Eukaryota</taxon>
        <taxon>Metazoa</taxon>
        <taxon>Ecdysozoa</taxon>
        <taxon>Arthropoda</taxon>
        <taxon>Chelicerata</taxon>
        <taxon>Arachnida</taxon>
        <taxon>Acari</taxon>
        <taxon>Acariformes</taxon>
        <taxon>Sarcoptiformes</taxon>
        <taxon>Oribatida</taxon>
        <taxon>Brachypylina</taxon>
        <taxon>Oppioidea</taxon>
        <taxon>Oppiidae</taxon>
        <taxon>Oppiella</taxon>
    </lineage>
</organism>
<reference evidence="2" key="1">
    <citation type="submission" date="2020-11" db="EMBL/GenBank/DDBJ databases">
        <authorList>
            <person name="Tran Van P."/>
        </authorList>
    </citation>
    <scope>NUCLEOTIDE SEQUENCE</scope>
</reference>
<protein>
    <submittedName>
        <fullName evidence="2">Uncharacterized protein</fullName>
    </submittedName>
</protein>
<evidence type="ECO:0000313" key="3">
    <source>
        <dbReference type="Proteomes" id="UP000728032"/>
    </source>
</evidence>
<name>A0A7R9QUV7_9ACAR</name>
<accession>A0A7R9QUV7</accession>
<proteinExistence type="predicted"/>
<gene>
    <name evidence="2" type="ORF">ONB1V03_LOCUS15318</name>
</gene>
<dbReference type="EMBL" id="OC930453">
    <property type="protein sequence ID" value="CAD7658698.1"/>
    <property type="molecule type" value="Genomic_DNA"/>
</dbReference>
<dbReference type="EMBL" id="CAJPVJ010015628">
    <property type="protein sequence ID" value="CAG2175884.1"/>
    <property type="molecule type" value="Genomic_DNA"/>
</dbReference>